<reference evidence="1 2" key="1">
    <citation type="submission" date="2021-05" db="EMBL/GenBank/DDBJ databases">
        <title>A Polyphasic approach of four new species of the genus Ohtaekwangia: Ohtaekwangia histidinii sp. nov., Ohtaekwangia cretensis sp. nov., Ohtaekwangia indiensis sp. nov., Ohtaekwangia reichenbachii sp. nov. from diverse environment.</title>
        <authorList>
            <person name="Octaviana S."/>
        </authorList>
    </citation>
    <scope>NUCLEOTIDE SEQUENCE [LARGE SCALE GENOMIC DNA]</scope>
    <source>
        <strain evidence="1 2">PWU20</strain>
    </source>
</reference>
<dbReference type="EMBL" id="JAHESD010000122">
    <property type="protein sequence ID" value="MBT1706484.1"/>
    <property type="molecule type" value="Genomic_DNA"/>
</dbReference>
<evidence type="ECO:0000313" key="1">
    <source>
        <dbReference type="EMBL" id="MBT1706484.1"/>
    </source>
</evidence>
<evidence type="ECO:0000313" key="2">
    <source>
        <dbReference type="Proteomes" id="UP000772618"/>
    </source>
</evidence>
<protein>
    <submittedName>
        <fullName evidence="1">Uncharacterized protein</fullName>
    </submittedName>
</protein>
<dbReference type="RefSeq" id="WP_254157856.1">
    <property type="nucleotide sequence ID" value="NZ_JAHESD010000122.1"/>
</dbReference>
<sequence length="72" mass="8295">MIKLYLAITIALSGLPYFSLLPHLHNINAMTRQFLLKQNIYVSDKGYYKYEQVVINSNSGFNTLIKRAAICR</sequence>
<comment type="caution">
    <text evidence="1">The sequence shown here is derived from an EMBL/GenBank/DDBJ whole genome shotgun (WGS) entry which is preliminary data.</text>
</comment>
<gene>
    <name evidence="1" type="ORF">KK060_24635</name>
</gene>
<organism evidence="1 2">
    <name type="scientific">Chryseosolibacter indicus</name>
    <dbReference type="NCBI Taxonomy" id="2782351"/>
    <lineage>
        <taxon>Bacteria</taxon>
        <taxon>Pseudomonadati</taxon>
        <taxon>Bacteroidota</taxon>
        <taxon>Cytophagia</taxon>
        <taxon>Cytophagales</taxon>
        <taxon>Chryseotaleaceae</taxon>
        <taxon>Chryseosolibacter</taxon>
    </lineage>
</organism>
<name>A0ABS5VZY4_9BACT</name>
<dbReference type="Proteomes" id="UP000772618">
    <property type="component" value="Unassembled WGS sequence"/>
</dbReference>
<proteinExistence type="predicted"/>
<accession>A0ABS5VZY4</accession>
<keyword evidence="2" id="KW-1185">Reference proteome</keyword>